<sequence>MPFLSTSQGNHHHLGGTVLPTAHNILLEDTSDIEVNDQ</sequence>
<keyword evidence="2" id="KW-1185">Reference proteome</keyword>
<name>A0ABM9Y5V2_YERMW</name>
<gene>
    <name evidence="1" type="ORF">ymoll0001_37870</name>
</gene>
<accession>A0ABM9Y5V2</accession>
<organism evidence="1 2">
    <name type="scientific">Yersinia mollaretii (strain ATCC 43969 / DSM 18520 / CIP 103324 / CNY 7263 / WAIP 204)</name>
    <dbReference type="NCBI Taxonomy" id="349967"/>
    <lineage>
        <taxon>Bacteria</taxon>
        <taxon>Pseudomonadati</taxon>
        <taxon>Pseudomonadota</taxon>
        <taxon>Gammaproteobacteria</taxon>
        <taxon>Enterobacterales</taxon>
        <taxon>Yersiniaceae</taxon>
        <taxon>Yersinia</taxon>
    </lineage>
</organism>
<reference evidence="1" key="1">
    <citation type="submission" date="2008-12" db="EMBL/GenBank/DDBJ databases">
        <title>Annotation of the Yersinia mollaretii ATCC 43969 genome.</title>
        <authorList>
            <person name="Read T.D."/>
            <person name="Akmal A."/>
            <person name="Bishop-Lilly K."/>
            <person name="Chen P.E."/>
            <person name="Cook C."/>
            <person name="Kiley M.P."/>
            <person name="Lentz S."/>
            <person name="Mateczun A."/>
            <person name="Nagarajan N."/>
            <person name="Nolan N."/>
            <person name="Osborne B.I."/>
            <person name="Pop M."/>
            <person name="Sozhamannan S."/>
            <person name="Stewart A.C."/>
            <person name="Sulakvelidze A."/>
            <person name="Thomason B."/>
            <person name="Willner K."/>
            <person name="Zwick M.E."/>
        </authorList>
    </citation>
    <scope>NUCLEOTIDE SEQUENCE [LARGE SCALE GENOMIC DNA]</scope>
    <source>
        <strain evidence="1">ATCC 43969</strain>
    </source>
</reference>
<proteinExistence type="predicted"/>
<dbReference type="Proteomes" id="UP000003027">
    <property type="component" value="Unassembled WGS sequence"/>
</dbReference>
<evidence type="ECO:0000313" key="2">
    <source>
        <dbReference type="Proteomes" id="UP000003027"/>
    </source>
</evidence>
<protein>
    <submittedName>
        <fullName evidence="1">Uncharacterized protein</fullName>
    </submittedName>
</protein>
<evidence type="ECO:0000313" key="1">
    <source>
        <dbReference type="EMBL" id="EEQ09138.1"/>
    </source>
</evidence>
<comment type="caution">
    <text evidence="1">The sequence shown here is derived from an EMBL/GenBank/DDBJ whole genome shotgun (WGS) entry which is preliminary data.</text>
</comment>
<dbReference type="EMBL" id="AALD02000048">
    <property type="protein sequence ID" value="EEQ09138.1"/>
    <property type="molecule type" value="Genomic_DNA"/>
</dbReference>